<dbReference type="Proteomes" id="UP000215896">
    <property type="component" value="Unassembled WGS sequence"/>
</dbReference>
<evidence type="ECO:0000256" key="1">
    <source>
        <dbReference type="SAM" id="MobiDB-lite"/>
    </source>
</evidence>
<feature type="compositionally biased region" description="Low complexity" evidence="1">
    <location>
        <begin position="15"/>
        <end position="24"/>
    </location>
</feature>
<name>A0A255G747_9ACTN</name>
<evidence type="ECO:0000256" key="2">
    <source>
        <dbReference type="SAM" id="Phobius"/>
    </source>
</evidence>
<dbReference type="AlphaFoldDB" id="A0A255G747"/>
<proteinExistence type="predicted"/>
<feature type="transmembrane region" description="Helical" evidence="2">
    <location>
        <begin position="44"/>
        <end position="66"/>
    </location>
</feature>
<keyword evidence="4" id="KW-1185">Reference proteome</keyword>
<dbReference type="EMBL" id="NMVO01000015">
    <property type="protein sequence ID" value="OYO11739.1"/>
    <property type="molecule type" value="Genomic_DNA"/>
</dbReference>
<sequence>MTSRAADADESVDEPTAGATRVTGPGPGPGPGRWRPDLAKWRKVLLIFLICKVAAFGVGAVAVTVMEFPRQQLLPSGQLWPDELSEANFGPVTMWQHFDSEHYIALVDRDYLAPLTPEEQTLIQRAEAGERFSVPGSLHRFTFGPLYPLLGKPLAPLVGAATSLWIVSNLAMLACIALMYDLTHTVFTRRGPGSSPGAERAGPRGAGVTPLDATTWLVVLPSAFLLQAVLTESLFLALVLAAFVLAEKRRWGWAILACVGFALTRSSGFVLALPLGLIALRQGGYSFIRWESWKNYLKAAPAVLAPILAWAGFLLYCRWMTGDLLAYSHLQYAGWGVVAEPPTDFWQPLLTGQFGRPMVKMLSVLLIGALLISGVRLLPLAYQVTGWLLLLIPLMIGEKWQQSIWRYAVEIFPLAWVLTHWLRTPGSRLAGIATSSALQGVLLLAWLMSWTRMIV</sequence>
<keyword evidence="2" id="KW-0812">Transmembrane</keyword>
<comment type="caution">
    <text evidence="3">The sequence shown here is derived from an EMBL/GenBank/DDBJ whole genome shotgun (WGS) entry which is preliminary data.</text>
</comment>
<feature type="transmembrane region" description="Helical" evidence="2">
    <location>
        <begin position="362"/>
        <end position="384"/>
    </location>
</feature>
<gene>
    <name evidence="3" type="ORF">CGZ94_15120</name>
</gene>
<feature type="transmembrane region" description="Helical" evidence="2">
    <location>
        <begin position="253"/>
        <end position="279"/>
    </location>
</feature>
<accession>A0A255G747</accession>
<evidence type="ECO:0000313" key="4">
    <source>
        <dbReference type="Proteomes" id="UP000215896"/>
    </source>
</evidence>
<dbReference type="RefSeq" id="WP_094406130.1">
    <property type="nucleotide sequence ID" value="NZ_NMVO01000015.1"/>
</dbReference>
<reference evidence="3 4" key="1">
    <citation type="submission" date="2017-07" db="EMBL/GenBank/DDBJ databases">
        <title>Draft whole genome sequences of clinical Proprionibacteriaceae strains.</title>
        <authorList>
            <person name="Bernier A.-M."/>
            <person name="Bernard K."/>
            <person name="Domingo M.-C."/>
        </authorList>
    </citation>
    <scope>NUCLEOTIDE SEQUENCE [LARGE SCALE GENOMIC DNA]</scope>
    <source>
        <strain evidence="3 4">NML 030167</strain>
    </source>
</reference>
<evidence type="ECO:0008006" key="5">
    <source>
        <dbReference type="Google" id="ProtNLM"/>
    </source>
</evidence>
<feature type="region of interest" description="Disordered" evidence="1">
    <location>
        <begin position="1"/>
        <end position="34"/>
    </location>
</feature>
<feature type="transmembrane region" description="Helical" evidence="2">
    <location>
        <begin position="157"/>
        <end position="180"/>
    </location>
</feature>
<evidence type="ECO:0000313" key="3">
    <source>
        <dbReference type="EMBL" id="OYO11739.1"/>
    </source>
</evidence>
<feature type="transmembrane region" description="Helical" evidence="2">
    <location>
        <begin position="429"/>
        <end position="448"/>
    </location>
</feature>
<keyword evidence="2" id="KW-1133">Transmembrane helix</keyword>
<feature type="transmembrane region" description="Helical" evidence="2">
    <location>
        <begin position="299"/>
        <end position="317"/>
    </location>
</feature>
<organism evidence="3 4">
    <name type="scientific">Enemella evansiae</name>
    <dbReference type="NCBI Taxonomy" id="2016499"/>
    <lineage>
        <taxon>Bacteria</taxon>
        <taxon>Bacillati</taxon>
        <taxon>Actinomycetota</taxon>
        <taxon>Actinomycetes</taxon>
        <taxon>Propionibacteriales</taxon>
        <taxon>Propionibacteriaceae</taxon>
        <taxon>Enemella</taxon>
    </lineage>
</organism>
<protein>
    <recommendedName>
        <fullName evidence="5">DUF2029 domain-containing protein</fullName>
    </recommendedName>
</protein>
<keyword evidence="2" id="KW-0472">Membrane</keyword>
<feature type="transmembrane region" description="Helical" evidence="2">
    <location>
        <begin position="224"/>
        <end position="246"/>
    </location>
</feature>
<dbReference type="OrthoDB" id="151635at2"/>